<dbReference type="AlphaFoldDB" id="A0A1Y2JJD8"/>
<comment type="caution">
    <text evidence="2">The sequence shown here is derived from an EMBL/GenBank/DDBJ whole genome shotgun (WGS) entry which is preliminary data.</text>
</comment>
<accession>A0A1Y2JJD8</accession>
<dbReference type="Proteomes" id="UP000193335">
    <property type="component" value="Unassembled WGS sequence"/>
</dbReference>
<feature type="transmembrane region" description="Helical" evidence="1">
    <location>
        <begin position="47"/>
        <end position="67"/>
    </location>
</feature>
<protein>
    <recommendedName>
        <fullName evidence="4">DUF3098 domain-containing protein</fullName>
    </recommendedName>
</protein>
<reference evidence="2 3" key="1">
    <citation type="submission" date="2017-03" db="EMBL/GenBank/DDBJ databases">
        <title>Whole genome sequences of fourteen strains of Bradyrhizobium canariense and one strain of Bradyrhizobium japonicum isolated from Lupinus (Papilionoideae: Genisteae) species in Algeria.</title>
        <authorList>
            <person name="Crovadore J."/>
            <person name="Chekireb D."/>
            <person name="Brachmann A."/>
            <person name="Chablais R."/>
            <person name="Cochard B."/>
            <person name="Lefort F."/>
        </authorList>
    </citation>
    <scope>NUCLEOTIDE SEQUENCE [LARGE SCALE GENOMIC DNA]</scope>
    <source>
        <strain evidence="2 3">UBMA197</strain>
    </source>
</reference>
<evidence type="ECO:0000313" key="3">
    <source>
        <dbReference type="Proteomes" id="UP000193335"/>
    </source>
</evidence>
<gene>
    <name evidence="2" type="ORF">BSZ19_26255</name>
</gene>
<keyword evidence="1" id="KW-0812">Transmembrane</keyword>
<keyword evidence="1" id="KW-1133">Transmembrane helix</keyword>
<organism evidence="2 3">
    <name type="scientific">Bradyrhizobium japonicum</name>
    <dbReference type="NCBI Taxonomy" id="375"/>
    <lineage>
        <taxon>Bacteria</taxon>
        <taxon>Pseudomonadati</taxon>
        <taxon>Pseudomonadota</taxon>
        <taxon>Alphaproteobacteria</taxon>
        <taxon>Hyphomicrobiales</taxon>
        <taxon>Nitrobacteraceae</taxon>
        <taxon>Bradyrhizobium</taxon>
    </lineage>
</organism>
<proteinExistence type="predicted"/>
<sequence>MWRKATMNILIGAAMLGVAGILIFIGLPNRTGEQPKFLRFEAALVLYPPIILSFMGLGAAALISGLLTR</sequence>
<feature type="transmembrane region" description="Helical" evidence="1">
    <location>
        <begin position="7"/>
        <end position="27"/>
    </location>
</feature>
<name>A0A1Y2JJD8_BRAJP</name>
<dbReference type="EMBL" id="NAFL01000264">
    <property type="protein sequence ID" value="OSJ29706.1"/>
    <property type="molecule type" value="Genomic_DNA"/>
</dbReference>
<evidence type="ECO:0000313" key="2">
    <source>
        <dbReference type="EMBL" id="OSJ29706.1"/>
    </source>
</evidence>
<keyword evidence="1" id="KW-0472">Membrane</keyword>
<evidence type="ECO:0008006" key="4">
    <source>
        <dbReference type="Google" id="ProtNLM"/>
    </source>
</evidence>
<evidence type="ECO:0000256" key="1">
    <source>
        <dbReference type="SAM" id="Phobius"/>
    </source>
</evidence>